<geneLocation type="plasmid" evidence="8">
    <name>pdy25-c</name>
</geneLocation>
<evidence type="ECO:0000313" key="7">
    <source>
        <dbReference type="EMBL" id="ATI43929.1"/>
    </source>
</evidence>
<evidence type="ECO:0000256" key="6">
    <source>
        <dbReference type="SAM" id="Phobius"/>
    </source>
</evidence>
<keyword evidence="7" id="KW-0614">Plasmid</keyword>
<evidence type="ECO:0000256" key="1">
    <source>
        <dbReference type="ARBA" id="ARBA00004651"/>
    </source>
</evidence>
<dbReference type="GO" id="GO:0015658">
    <property type="term" value="F:branched-chain amino acid transmembrane transporter activity"/>
    <property type="evidence" value="ECO:0007669"/>
    <property type="project" value="InterPro"/>
</dbReference>
<organism evidence="7 8">
    <name type="scientific">Pacificitalea manganoxidans</name>
    <dbReference type="NCBI Taxonomy" id="1411902"/>
    <lineage>
        <taxon>Bacteria</taxon>
        <taxon>Pseudomonadati</taxon>
        <taxon>Pseudomonadota</taxon>
        <taxon>Alphaproteobacteria</taxon>
        <taxon>Rhodobacterales</taxon>
        <taxon>Paracoccaceae</taxon>
        <taxon>Pacificitalea</taxon>
    </lineage>
</organism>
<protein>
    <submittedName>
        <fullName evidence="7">Branched-chain amino acid ABC transporter permease</fullName>
    </submittedName>
</protein>
<dbReference type="OrthoDB" id="9814461at2"/>
<dbReference type="Pfam" id="PF02653">
    <property type="entry name" value="BPD_transp_2"/>
    <property type="match status" value="1"/>
</dbReference>
<evidence type="ECO:0000256" key="3">
    <source>
        <dbReference type="ARBA" id="ARBA00022692"/>
    </source>
</evidence>
<feature type="transmembrane region" description="Helical" evidence="6">
    <location>
        <begin position="83"/>
        <end position="105"/>
    </location>
</feature>
<dbReference type="AlphaFoldDB" id="A0A291M4T3"/>
<accession>A0A291M4T3</accession>
<comment type="subcellular location">
    <subcellularLocation>
        <location evidence="1">Cell membrane</location>
        <topology evidence="1">Multi-pass membrane protein</topology>
    </subcellularLocation>
</comment>
<keyword evidence="5 6" id="KW-0472">Membrane</keyword>
<dbReference type="KEGG" id="cmag:CBW24_17315"/>
<dbReference type="Proteomes" id="UP000219050">
    <property type="component" value="Plasmid pDY25-C"/>
</dbReference>
<evidence type="ECO:0000256" key="2">
    <source>
        <dbReference type="ARBA" id="ARBA00022475"/>
    </source>
</evidence>
<evidence type="ECO:0000256" key="5">
    <source>
        <dbReference type="ARBA" id="ARBA00023136"/>
    </source>
</evidence>
<keyword evidence="2" id="KW-1003">Cell membrane</keyword>
<feature type="transmembrane region" description="Helical" evidence="6">
    <location>
        <begin position="205"/>
        <end position="225"/>
    </location>
</feature>
<feature type="transmembrane region" description="Helical" evidence="6">
    <location>
        <begin position="279"/>
        <end position="299"/>
    </location>
</feature>
<proteinExistence type="predicted"/>
<dbReference type="GO" id="GO:0005886">
    <property type="term" value="C:plasma membrane"/>
    <property type="evidence" value="ECO:0007669"/>
    <property type="project" value="UniProtKB-SubCell"/>
</dbReference>
<dbReference type="PANTHER" id="PTHR30482">
    <property type="entry name" value="HIGH-AFFINITY BRANCHED-CHAIN AMINO ACID TRANSPORT SYSTEM PERMEASE"/>
    <property type="match status" value="1"/>
</dbReference>
<keyword evidence="3 6" id="KW-0812">Transmembrane</keyword>
<evidence type="ECO:0000256" key="4">
    <source>
        <dbReference type="ARBA" id="ARBA00022989"/>
    </source>
</evidence>
<dbReference type="PANTHER" id="PTHR30482:SF10">
    <property type="entry name" value="HIGH-AFFINITY BRANCHED-CHAIN AMINO ACID TRANSPORT PROTEIN BRAE"/>
    <property type="match status" value="1"/>
</dbReference>
<keyword evidence="4 6" id="KW-1133">Transmembrane helix</keyword>
<feature type="transmembrane region" description="Helical" evidence="6">
    <location>
        <begin position="245"/>
        <end position="267"/>
    </location>
</feature>
<evidence type="ECO:0000313" key="8">
    <source>
        <dbReference type="Proteomes" id="UP000219050"/>
    </source>
</evidence>
<dbReference type="CDD" id="cd06581">
    <property type="entry name" value="TM_PBP1_LivM_like"/>
    <property type="match status" value="1"/>
</dbReference>
<feature type="transmembrane region" description="Helical" evidence="6">
    <location>
        <begin position="6"/>
        <end position="26"/>
    </location>
</feature>
<dbReference type="InterPro" id="IPR043428">
    <property type="entry name" value="LivM-like"/>
</dbReference>
<dbReference type="EMBL" id="CP021407">
    <property type="protein sequence ID" value="ATI43929.1"/>
    <property type="molecule type" value="Genomic_DNA"/>
</dbReference>
<feature type="transmembrane region" description="Helical" evidence="6">
    <location>
        <begin position="152"/>
        <end position="174"/>
    </location>
</feature>
<gene>
    <name evidence="7" type="ORF">CBW24_17315</name>
</gene>
<reference evidence="7 8" key="1">
    <citation type="submission" date="2017-05" db="EMBL/GenBank/DDBJ databases">
        <title>Comparative genomic and metabolic analysis of manganese-oxidizing mechanisms in Celeribater manganoxidans DY25T: its adaption to the environment of polymetallic nodule.</title>
        <authorList>
            <person name="Wang X."/>
        </authorList>
    </citation>
    <scope>NUCLEOTIDE SEQUENCE [LARGE SCALE GENOMIC DNA]</scope>
    <source>
        <strain evidence="7 8">DY25</strain>
        <plasmid evidence="8">pdy25-c</plasmid>
    </source>
</reference>
<keyword evidence="8" id="KW-1185">Reference proteome</keyword>
<dbReference type="InterPro" id="IPR001851">
    <property type="entry name" value="ABC_transp_permease"/>
</dbReference>
<name>A0A291M4T3_9RHOB</name>
<sequence length="329" mass="34923">MPRKSNWPLVIMAVWVLILATVPTALGNYEMRIAISIAMFTALALSWNFIGGYTGYPSFSTAAFYGIGCYVGALAQRNGVPAAAAWLAAAVVVGGISWAIGSVVLRLKGHYFAIGSIALVDVSRLVVSSWGSLTGGGDGLNVPLLDGRPPEVSGLVLKVMLFIMVCAFIANVIVDRTRLGFGLRCIEQNEDAADMVGINATRYKTAAYVLSAVFPAAVGAVYASWVGYIDPTDSFAILLTIKVPVMVLLGGAGTLLGPVVGAVAFILLEEVFWANFLEWNRAIMGAIIVLLIFFLPGGLLKLDYRGIIAGVQRRLRPARAAVQPERKAG</sequence>